<dbReference type="EMBL" id="JBHUKU010000028">
    <property type="protein sequence ID" value="MFD2464936.1"/>
    <property type="molecule type" value="Genomic_DNA"/>
</dbReference>
<organism evidence="1 2">
    <name type="scientific">Amycolatopsis samaneae</name>
    <dbReference type="NCBI Taxonomy" id="664691"/>
    <lineage>
        <taxon>Bacteria</taxon>
        <taxon>Bacillati</taxon>
        <taxon>Actinomycetota</taxon>
        <taxon>Actinomycetes</taxon>
        <taxon>Pseudonocardiales</taxon>
        <taxon>Pseudonocardiaceae</taxon>
        <taxon>Amycolatopsis</taxon>
    </lineage>
</organism>
<accession>A0ABW5GVJ2</accession>
<keyword evidence="2" id="KW-1185">Reference proteome</keyword>
<dbReference type="Proteomes" id="UP001597419">
    <property type="component" value="Unassembled WGS sequence"/>
</dbReference>
<comment type="caution">
    <text evidence="1">The sequence shown here is derived from an EMBL/GenBank/DDBJ whole genome shotgun (WGS) entry which is preliminary data.</text>
</comment>
<proteinExistence type="predicted"/>
<gene>
    <name evidence="1" type="ORF">ACFSYJ_40400</name>
</gene>
<name>A0ABW5GVJ2_9PSEU</name>
<reference evidence="2" key="1">
    <citation type="journal article" date="2019" name="Int. J. Syst. Evol. Microbiol.">
        <title>The Global Catalogue of Microorganisms (GCM) 10K type strain sequencing project: providing services to taxonomists for standard genome sequencing and annotation.</title>
        <authorList>
            <consortium name="The Broad Institute Genomics Platform"/>
            <consortium name="The Broad Institute Genome Sequencing Center for Infectious Disease"/>
            <person name="Wu L."/>
            <person name="Ma J."/>
        </authorList>
    </citation>
    <scope>NUCLEOTIDE SEQUENCE [LARGE SCALE GENOMIC DNA]</scope>
    <source>
        <strain evidence="2">CGMCC 4.7643</strain>
    </source>
</reference>
<evidence type="ECO:0000313" key="2">
    <source>
        <dbReference type="Proteomes" id="UP001597419"/>
    </source>
</evidence>
<protein>
    <submittedName>
        <fullName evidence="1">Uncharacterized protein</fullName>
    </submittedName>
</protein>
<dbReference type="RefSeq" id="WP_345399433.1">
    <property type="nucleotide sequence ID" value="NZ_BAABHG010000010.1"/>
</dbReference>
<evidence type="ECO:0000313" key="1">
    <source>
        <dbReference type="EMBL" id="MFD2464936.1"/>
    </source>
</evidence>
<sequence length="206" mass="22542">MRFPVAEAEVRFTSMTMMTSVEAHVSADVSGAPPIRHHSGKALVPVLVTMQWCWTDVSDQKGWSILDATVTGYHGDTPVELRFDGTRDDDISAPADFRVPDWLRAFLEHTRTHLAQLEVTEAGGRTTAAVTVPTPDPAALSYGDLPDWTTSTEVEDPIPARLSPEAQAVLPEIAAWLRRRSANLPLLMERDGVGMASAILEKEIRG</sequence>